<feature type="region of interest" description="Disordered" evidence="1">
    <location>
        <begin position="1"/>
        <end position="59"/>
    </location>
</feature>
<comment type="caution">
    <text evidence="2">The sequence shown here is derived from an EMBL/GenBank/DDBJ whole genome shotgun (WGS) entry which is preliminary data.</text>
</comment>
<evidence type="ECO:0000313" key="2">
    <source>
        <dbReference type="EMBL" id="KAL3841808.1"/>
    </source>
</evidence>
<name>A0ABD3TZK4_SINWO</name>
<proteinExistence type="predicted"/>
<protein>
    <submittedName>
        <fullName evidence="2">Uncharacterized protein</fullName>
    </submittedName>
</protein>
<feature type="region of interest" description="Disordered" evidence="1">
    <location>
        <begin position="481"/>
        <end position="500"/>
    </location>
</feature>
<feature type="region of interest" description="Disordered" evidence="1">
    <location>
        <begin position="112"/>
        <end position="179"/>
    </location>
</feature>
<evidence type="ECO:0000256" key="1">
    <source>
        <dbReference type="SAM" id="MobiDB-lite"/>
    </source>
</evidence>
<evidence type="ECO:0000313" key="3">
    <source>
        <dbReference type="Proteomes" id="UP001634394"/>
    </source>
</evidence>
<dbReference type="AlphaFoldDB" id="A0ABD3TZK4"/>
<feature type="compositionally biased region" description="Polar residues" evidence="1">
    <location>
        <begin position="118"/>
        <end position="150"/>
    </location>
</feature>
<feature type="region of interest" description="Disordered" evidence="1">
    <location>
        <begin position="359"/>
        <end position="468"/>
    </location>
</feature>
<feature type="compositionally biased region" description="Low complexity" evidence="1">
    <location>
        <begin position="445"/>
        <end position="456"/>
    </location>
</feature>
<organism evidence="2 3">
    <name type="scientific">Sinanodonta woodiana</name>
    <name type="common">Chinese pond mussel</name>
    <name type="synonym">Anodonta woodiana</name>
    <dbReference type="NCBI Taxonomy" id="1069815"/>
    <lineage>
        <taxon>Eukaryota</taxon>
        <taxon>Metazoa</taxon>
        <taxon>Spiralia</taxon>
        <taxon>Lophotrochozoa</taxon>
        <taxon>Mollusca</taxon>
        <taxon>Bivalvia</taxon>
        <taxon>Autobranchia</taxon>
        <taxon>Heteroconchia</taxon>
        <taxon>Palaeoheterodonta</taxon>
        <taxon>Unionida</taxon>
        <taxon>Unionoidea</taxon>
        <taxon>Unionidae</taxon>
        <taxon>Unioninae</taxon>
        <taxon>Sinanodonta</taxon>
    </lineage>
</organism>
<dbReference type="EMBL" id="JBJQND010000017">
    <property type="protein sequence ID" value="KAL3841808.1"/>
    <property type="molecule type" value="Genomic_DNA"/>
</dbReference>
<feature type="compositionally biased region" description="Basic and acidic residues" evidence="1">
    <location>
        <begin position="391"/>
        <end position="411"/>
    </location>
</feature>
<sequence>MNTRMIQTDSEKEDSSSLLSAHDFNEEREFDVGQINHSKSSQKRKSKCFTFENSSPPKSLKVSDLQFVSCEILDGTGAEGTVQLRVYEEDSETTTCSEIYDEIYSQESKRTAIESTADENNSSPKGLVSEQESSTACNSQVTDSSKTNDIPSRADKRPDNYVSNNGERGSFPEEDKGSNSVVDLQTLLSGSDIHCINDHNGRLPTTTPQSANQENPWFDCLFTTSTLAMNSAGAAPSLYAMPTPASAIQSNFVQTMSQFAPSMVYNSIIEQHHGQPLLSPMVSNHSQHDQFIPQLYSTNAAQQASVGGKLVCTPHPKSGSYMFFVTHATDADTDTGQKNIKMLGKPVAKSKVVTCGTQLGQSSNSRVNLNSSGEEVQQSPRDPLESPLNTTDEKDRDDSPVESRTGNKDRIFGPVPILNLNSSGEEALSIPDPLGSSNEMNSKGTTDVPTKTTETTPQNGRGKSRRVSTVVDSTCINIPFFKPEDDQSRHQHNQKERRRSHIILTPGRPVLTLTS</sequence>
<feature type="compositionally biased region" description="Polar residues" evidence="1">
    <location>
        <begin position="359"/>
        <end position="380"/>
    </location>
</feature>
<accession>A0ABD3TZK4</accession>
<feature type="compositionally biased region" description="Polar residues" evidence="1">
    <location>
        <begin position="435"/>
        <end position="444"/>
    </location>
</feature>
<reference evidence="2 3" key="1">
    <citation type="submission" date="2024-11" db="EMBL/GenBank/DDBJ databases">
        <title>Chromosome-level genome assembly of the freshwater bivalve Anodonta woodiana.</title>
        <authorList>
            <person name="Chen X."/>
        </authorList>
    </citation>
    <scope>NUCLEOTIDE SEQUENCE [LARGE SCALE GENOMIC DNA]</scope>
    <source>
        <strain evidence="2">MN2024</strain>
        <tissue evidence="2">Gills</tissue>
    </source>
</reference>
<gene>
    <name evidence="2" type="ORF">ACJMK2_019909</name>
</gene>
<dbReference type="Proteomes" id="UP001634394">
    <property type="component" value="Unassembled WGS sequence"/>
</dbReference>
<feature type="compositionally biased region" description="Basic residues" evidence="1">
    <location>
        <begin position="490"/>
        <end position="500"/>
    </location>
</feature>
<keyword evidence="3" id="KW-1185">Reference proteome</keyword>